<dbReference type="OrthoDB" id="76706at2759"/>
<feature type="domain" description="PDZ" evidence="6">
    <location>
        <begin position="779"/>
        <end position="857"/>
    </location>
</feature>
<dbReference type="SUPFAM" id="SSF50156">
    <property type="entry name" value="PDZ domain-like"/>
    <property type="match status" value="3"/>
</dbReference>
<dbReference type="CDD" id="cd06719">
    <property type="entry name" value="PDZ2-4_Nma111p-like"/>
    <property type="match status" value="1"/>
</dbReference>
<dbReference type="PANTHER" id="PTHR46366">
    <property type="entry name" value="PRO-APOPTOTIC SERINE PROTEASE NMA111"/>
    <property type="match status" value="1"/>
</dbReference>
<comment type="subcellular location">
    <subcellularLocation>
        <location evidence="2">Nucleus</location>
    </subcellularLocation>
</comment>
<organism evidence="8 9">
    <name type="scientific">Aphanomyces stellatus</name>
    <dbReference type="NCBI Taxonomy" id="120398"/>
    <lineage>
        <taxon>Eukaryota</taxon>
        <taxon>Sar</taxon>
        <taxon>Stramenopiles</taxon>
        <taxon>Oomycota</taxon>
        <taxon>Saprolegniomycetes</taxon>
        <taxon>Saprolegniales</taxon>
        <taxon>Verrucalvaceae</taxon>
        <taxon>Aphanomyces</taxon>
    </lineage>
</organism>
<sequence>MMDSTTSTPAAALATAVTAATAAAAALTLLWTSSQPAPPVYDPKTMQKWQDEVYAAEETFLSFDDTDSDAMLWEQSLEDALPAIVSIRIMIVASFDGDAPACTVATGFIVDKVRGLILTNRHVVTPGPVVADATFLNHEEVDLIPVYRDPVHDFGFFRFDPTHVKHMPLHEIPLRPDLATVGTAIRVVGNDNAEKVQVLPGILAKLDRAAPNYGPTGYNDFNTFYYSAASSTSGGSSGSPVLNVDGAAVALNAGGATNAASSYYLPLDRVQRALMLLQADAPVPRGTWQTIFRHVAYDEGRQLGLTTDVEETLRALFPDGMGVLVVDQVVPRGPGDTSDLQVGDLVVQVQDTYMTTFLPLEALLDANVGQSLSLTVLRGGRTVHLALHVQDLHAITPRRYFQLGGCTLHDLSYQQARNASLPVGSVYVASAGHMFVQANIRAPSLVVSCAGQPTPTLDAFIALIGALPHGARVPIQFVLPSNRHVTHCGVVAIDRRWFPTQVVERNDADGVWHATSLPPLLDPPSPTTTATADLPPPPLASDAPWATTLLASMVYVRVDLPVMVDGIVWSSFDGIGYVVDAAHGYVLVDKATVHVGLGTVVLTIAATLEVPATIRFLHPLYNVAIVQYDVGGVPHGAVASLPLATMSSAVSVGDVLEFVGLTRAWSVVAQPSKVTKIDRLALPLFQSPHYRATNVQVWSFDQLNAALGGVFVDKAGHAVALWLKFSLGYANDHSPQVAQYGLPVHLVHDVVAWCRRDAPLPTTVSLLPVEFTTTKVATARAGLGLSAEWTHSLEQRYRDTRQVLTVQRCTAGTQAASVLTSGDLLLSINGAVVAKDEDVAAACANQTAVHMTVLRNKQQVNLTIDVVPFSAMGTTRLIRWCGLVVQAPPLAVLQWGFALPGVYISQIYAGTPADNHGVFTQRFLTQVNDVPTPTLEEFEAVVRCLRHGESARLKTISLNTRVRMFTMKMEYHYNPTVEYVWDAHTGEWTRTTWVHETV</sequence>
<evidence type="ECO:0000256" key="5">
    <source>
        <dbReference type="ARBA" id="ARBA00023242"/>
    </source>
</evidence>
<dbReference type="GO" id="GO:0005634">
    <property type="term" value="C:nucleus"/>
    <property type="evidence" value="ECO:0007669"/>
    <property type="project" value="UniProtKB-SubCell"/>
</dbReference>
<keyword evidence="5" id="KW-0539">Nucleus</keyword>
<dbReference type="InterPro" id="IPR009003">
    <property type="entry name" value="Peptidase_S1_PA"/>
</dbReference>
<accession>A0A485LT24</accession>
<dbReference type="InterPro" id="IPR025926">
    <property type="entry name" value="PDZ-like_dom"/>
</dbReference>
<dbReference type="Proteomes" id="UP000332933">
    <property type="component" value="Unassembled WGS sequence"/>
</dbReference>
<dbReference type="Pfam" id="PF12812">
    <property type="entry name" value="PDZ_1"/>
    <property type="match status" value="2"/>
</dbReference>
<reference evidence="7" key="2">
    <citation type="submission" date="2019-06" db="EMBL/GenBank/DDBJ databases">
        <title>Genomics analysis of Aphanomyces spp. identifies a new class of oomycete effector associated with host adaptation.</title>
        <authorList>
            <person name="Gaulin E."/>
        </authorList>
    </citation>
    <scope>NUCLEOTIDE SEQUENCE</scope>
    <source>
        <strain evidence="7">CBS 578.67</strain>
    </source>
</reference>
<keyword evidence="9" id="KW-1185">Reference proteome</keyword>
<dbReference type="EMBL" id="CAADRA010007548">
    <property type="protein sequence ID" value="VFU01991.1"/>
    <property type="molecule type" value="Genomic_DNA"/>
</dbReference>
<evidence type="ECO:0000313" key="9">
    <source>
        <dbReference type="Proteomes" id="UP000332933"/>
    </source>
</evidence>
<dbReference type="Gene3D" id="2.30.42.10">
    <property type="match status" value="3"/>
</dbReference>
<evidence type="ECO:0000259" key="6">
    <source>
        <dbReference type="SMART" id="SM00228"/>
    </source>
</evidence>
<evidence type="ECO:0000256" key="3">
    <source>
        <dbReference type="ARBA" id="ARBA00020338"/>
    </source>
</evidence>
<evidence type="ECO:0000256" key="4">
    <source>
        <dbReference type="ARBA" id="ARBA00021524"/>
    </source>
</evidence>
<evidence type="ECO:0000256" key="2">
    <source>
        <dbReference type="ARBA" id="ARBA00004123"/>
    </source>
</evidence>
<dbReference type="PANTHER" id="PTHR46366:SF1">
    <property type="entry name" value="PDZ DOMAIN-CONTAINING PROTEIN C1685.05"/>
    <property type="match status" value="1"/>
</dbReference>
<dbReference type="Gene3D" id="2.40.10.120">
    <property type="match status" value="1"/>
</dbReference>
<dbReference type="SUPFAM" id="SSF50494">
    <property type="entry name" value="Trypsin-like serine proteases"/>
    <property type="match status" value="2"/>
</dbReference>
<reference evidence="8 9" key="1">
    <citation type="submission" date="2019-03" db="EMBL/GenBank/DDBJ databases">
        <authorList>
            <person name="Gaulin E."/>
            <person name="Dumas B."/>
        </authorList>
    </citation>
    <scope>NUCLEOTIDE SEQUENCE [LARGE SCALE GENOMIC DNA]</scope>
    <source>
        <strain evidence="8">CBS 568.67</strain>
    </source>
</reference>
<dbReference type="Pfam" id="PF17820">
    <property type="entry name" value="PDZ_6"/>
    <property type="match status" value="1"/>
</dbReference>
<dbReference type="SMART" id="SM00228">
    <property type="entry name" value="PDZ"/>
    <property type="match status" value="3"/>
</dbReference>
<protein>
    <recommendedName>
        <fullName evidence="3">Pro-apoptotic serine protease NMA111</fullName>
    </recommendedName>
    <alternativeName>
        <fullName evidence="4">Pro-apoptotic serine protease nma111</fullName>
    </alternativeName>
</protein>
<dbReference type="GO" id="GO:0008233">
    <property type="term" value="F:peptidase activity"/>
    <property type="evidence" value="ECO:0007669"/>
    <property type="project" value="UniProtKB-KW"/>
</dbReference>
<dbReference type="InterPro" id="IPR001478">
    <property type="entry name" value="PDZ"/>
</dbReference>
<name>A0A485LT24_9STRA</name>
<evidence type="ECO:0000313" key="7">
    <source>
        <dbReference type="EMBL" id="KAF0682510.1"/>
    </source>
</evidence>
<dbReference type="EMBL" id="VJMH01007522">
    <property type="protein sequence ID" value="KAF0682510.1"/>
    <property type="molecule type" value="Genomic_DNA"/>
</dbReference>
<dbReference type="AlphaFoldDB" id="A0A485LT24"/>
<dbReference type="InterPro" id="IPR036034">
    <property type="entry name" value="PDZ_sf"/>
</dbReference>
<feature type="domain" description="PDZ" evidence="6">
    <location>
        <begin position="893"/>
        <end position="959"/>
    </location>
</feature>
<evidence type="ECO:0000313" key="8">
    <source>
        <dbReference type="EMBL" id="VFU01991.1"/>
    </source>
</evidence>
<dbReference type="Pfam" id="PF13365">
    <property type="entry name" value="Trypsin_2"/>
    <property type="match status" value="1"/>
</dbReference>
<gene>
    <name evidence="8" type="primary">Aste57867_25366</name>
    <name evidence="7" type="ORF">As57867_025288</name>
    <name evidence="8" type="ORF">ASTE57867_25366</name>
</gene>
<dbReference type="InterPro" id="IPR041489">
    <property type="entry name" value="PDZ_6"/>
</dbReference>
<dbReference type="GO" id="GO:0006508">
    <property type="term" value="P:proteolysis"/>
    <property type="evidence" value="ECO:0007669"/>
    <property type="project" value="UniProtKB-KW"/>
</dbReference>
<proteinExistence type="predicted"/>
<feature type="domain" description="PDZ" evidence="6">
    <location>
        <begin position="301"/>
        <end position="380"/>
    </location>
</feature>
<evidence type="ECO:0000256" key="1">
    <source>
        <dbReference type="ARBA" id="ARBA00002558"/>
    </source>
</evidence>
<comment type="function">
    <text evidence="1">Nuclear serine protease which mediates apoptosis.</text>
</comment>